<proteinExistence type="inferred from homology"/>
<sequence>MASLPSTYSGTIPVAVIGGTGFYDLPGFKTAASLDIDTPWGKPASPIVVLEHTTPSGKVLPVAFLSRHGVNHQFAPSEVPNRANIAALRHIGVRAIVSFSAAGSLREEIRPRDFVVPDQVIDRTWGRPSTFFGEGLVCHVPMADPYDEGIRQAVLKCAGALQGDSKLHNGGTTVVIQGPTFSTRAESKMYRLWGGDIIMSTDYDCWKGEEDVSVEMVMGHMRANLENAKGLVAAVLDEMGKDEYADLRAGKAWEGQRRFGVSTKQEGMGADALKKLEWLFPGYFTNHSGRPA</sequence>
<feature type="binding site" evidence="4">
    <location>
        <position position="20"/>
    </location>
    <ligand>
        <name>phosphate</name>
        <dbReference type="ChEBI" id="CHEBI:43474"/>
    </ligand>
</feature>
<dbReference type="GO" id="GO:0005829">
    <property type="term" value="C:cytosol"/>
    <property type="evidence" value="ECO:0007669"/>
    <property type="project" value="TreeGrafter"/>
</dbReference>
<comment type="function">
    <text evidence="4">Catalyzes the reversible phosphorylation of S-methyl-5'-thioadenosine (MTA) to adenine and 5-methylthioribose-1-phosphate. Involved in the breakdown of MTA, a major by-product of polyamine biosynthesis. Responsible for the first step in the methionine salvage pathway after MTA has been generated from S-adenosylmethionine. Has broad substrate specificity with 6-aminopurine nucleosides as preferred substrates.</text>
</comment>
<feature type="site" description="Important for substrate specificity" evidence="4">
    <location>
        <position position="182"/>
    </location>
</feature>
<gene>
    <name evidence="6" type="ORF">AB675_11440</name>
</gene>
<evidence type="ECO:0000256" key="1">
    <source>
        <dbReference type="ARBA" id="ARBA00022676"/>
    </source>
</evidence>
<dbReference type="EC" id="2.4.2.28" evidence="4"/>
<feature type="domain" description="Nucleoside phosphorylase" evidence="5">
    <location>
        <begin position="13"/>
        <end position="198"/>
    </location>
</feature>
<comment type="similarity">
    <text evidence="4">Belongs to the PNP/MTAP phosphorylase family. MTAP subfamily.</text>
</comment>
<evidence type="ECO:0000256" key="4">
    <source>
        <dbReference type="HAMAP-Rule" id="MF_03155"/>
    </source>
</evidence>
<dbReference type="PANTHER" id="PTHR42679">
    <property type="entry name" value="S-METHYL-5'-THIOADENOSINE PHOSPHORYLASE"/>
    <property type="match status" value="1"/>
</dbReference>
<feature type="binding site" evidence="4">
    <location>
        <begin position="202"/>
        <end position="204"/>
    </location>
    <ligand>
        <name>substrate</name>
    </ligand>
</feature>
<feature type="binding site" evidence="4">
    <location>
        <position position="199"/>
    </location>
    <ligand>
        <name>substrate</name>
    </ligand>
</feature>
<dbReference type="Pfam" id="PF01048">
    <property type="entry name" value="PNP_UDP_1"/>
    <property type="match status" value="1"/>
</dbReference>
<comment type="pathway">
    <text evidence="4">Amino-acid biosynthesis; L-methionine biosynthesis via salvage pathway; S-methyl-5-thio-alpha-D-ribose 1-phosphate from S-methyl-5'-thioadenosine (phosphorylase route): step 1/1.</text>
</comment>
<evidence type="ECO:0000313" key="6">
    <source>
        <dbReference type="EMBL" id="KPI40134.1"/>
    </source>
</evidence>
<keyword evidence="4" id="KW-0539">Nucleus</keyword>
<organism evidence="6 7">
    <name type="scientific">Cyphellophora attinorum</name>
    <dbReference type="NCBI Taxonomy" id="1664694"/>
    <lineage>
        <taxon>Eukaryota</taxon>
        <taxon>Fungi</taxon>
        <taxon>Dikarya</taxon>
        <taxon>Ascomycota</taxon>
        <taxon>Pezizomycotina</taxon>
        <taxon>Eurotiomycetes</taxon>
        <taxon>Chaetothyriomycetidae</taxon>
        <taxon>Chaetothyriales</taxon>
        <taxon>Cyphellophoraceae</taxon>
        <taxon>Cyphellophora</taxon>
    </lineage>
</organism>
<dbReference type="RefSeq" id="XP_018000097.1">
    <property type="nucleotide sequence ID" value="XM_018140287.1"/>
</dbReference>
<feature type="binding site" evidence="4">
    <location>
        <begin position="100"/>
        <end position="101"/>
    </location>
    <ligand>
        <name>phosphate</name>
        <dbReference type="ChEBI" id="CHEBI:43474"/>
    </ligand>
</feature>
<dbReference type="GO" id="GO:0006166">
    <property type="term" value="P:purine ribonucleoside salvage"/>
    <property type="evidence" value="ECO:0007669"/>
    <property type="project" value="UniProtKB-KW"/>
</dbReference>
<dbReference type="InterPro" id="IPR010044">
    <property type="entry name" value="MTAP"/>
</dbReference>
<dbReference type="GO" id="GO:0005634">
    <property type="term" value="C:nucleus"/>
    <property type="evidence" value="ECO:0007669"/>
    <property type="project" value="UniProtKB-SubCell"/>
</dbReference>
<dbReference type="InterPro" id="IPR000845">
    <property type="entry name" value="Nucleoside_phosphorylase_d"/>
</dbReference>
<dbReference type="UniPathway" id="UPA00904">
    <property type="reaction ID" value="UER00873"/>
</dbReference>
<dbReference type="CDD" id="cd09010">
    <property type="entry name" value="MTAP_SsMTAPII_like_MTIP"/>
    <property type="match status" value="1"/>
</dbReference>
<keyword evidence="2 4" id="KW-0808">Transferase</keyword>
<comment type="caution">
    <text evidence="4">Lacks conserved residue(s) required for the propagation of feature annotation.</text>
</comment>
<dbReference type="EMBL" id="LFJN01000013">
    <property type="protein sequence ID" value="KPI40134.1"/>
    <property type="molecule type" value="Genomic_DNA"/>
</dbReference>
<name>A0A0N1H9C4_9EURO</name>
<evidence type="ECO:0000256" key="3">
    <source>
        <dbReference type="ARBA" id="ARBA00022726"/>
    </source>
</evidence>
<protein>
    <recommendedName>
        <fullName evidence="4">S-methyl-5'-thioadenosine phosphorylase</fullName>
        <ecNumber evidence="4">2.4.2.28</ecNumber>
    </recommendedName>
    <alternativeName>
        <fullName evidence="4">5'-methylthioadenosine phosphorylase</fullName>
        <shortName evidence="4">MTA phosphorylase</shortName>
        <shortName evidence="4">MTAP</shortName>
        <shortName evidence="4">MTAPase</shortName>
    </alternativeName>
</protein>
<dbReference type="Proteomes" id="UP000038010">
    <property type="component" value="Unassembled WGS sequence"/>
</dbReference>
<dbReference type="GO" id="GO:0017061">
    <property type="term" value="F:S-methyl-5-thioadenosine phosphorylase activity"/>
    <property type="evidence" value="ECO:0007669"/>
    <property type="project" value="UniProtKB-UniRule"/>
</dbReference>
<comment type="subunit">
    <text evidence="4">Homotrimer.</text>
</comment>
<dbReference type="STRING" id="1664694.A0A0N1H9C4"/>
<dbReference type="InterPro" id="IPR035994">
    <property type="entry name" value="Nucleoside_phosphorylase_sf"/>
</dbReference>
<accession>A0A0N1H9C4</accession>
<dbReference type="AlphaFoldDB" id="A0A0N1H9C4"/>
<dbReference type="InterPro" id="IPR018099">
    <property type="entry name" value="Purine_phosphorylase-2_CS"/>
</dbReference>
<dbReference type="GeneID" id="28732168"/>
<keyword evidence="7" id="KW-1185">Reference proteome</keyword>
<feature type="site" description="Important for substrate specificity" evidence="4">
    <location>
        <position position="214"/>
    </location>
</feature>
<dbReference type="OrthoDB" id="431409at2759"/>
<dbReference type="PROSITE" id="PS01240">
    <property type="entry name" value="PNP_MTAP_2"/>
    <property type="match status" value="1"/>
</dbReference>
<comment type="catalytic activity">
    <reaction evidence="4">
        <text>S-methyl-5'-thioadenosine + phosphate = 5-(methylsulfanyl)-alpha-D-ribose 1-phosphate + adenine</text>
        <dbReference type="Rhea" id="RHEA:11852"/>
        <dbReference type="ChEBI" id="CHEBI:16708"/>
        <dbReference type="ChEBI" id="CHEBI:17509"/>
        <dbReference type="ChEBI" id="CHEBI:43474"/>
        <dbReference type="ChEBI" id="CHEBI:58533"/>
        <dbReference type="EC" id="2.4.2.28"/>
    </reaction>
</comment>
<dbReference type="SUPFAM" id="SSF53167">
    <property type="entry name" value="Purine and uridine phosphorylases"/>
    <property type="match status" value="1"/>
</dbReference>
<evidence type="ECO:0000259" key="5">
    <source>
        <dbReference type="Pfam" id="PF01048"/>
    </source>
</evidence>
<comment type="caution">
    <text evidence="6">The sequence shown here is derived from an EMBL/GenBank/DDBJ whole genome shotgun (WGS) entry which is preliminary data.</text>
</comment>
<keyword evidence="1 4" id="KW-0328">Glycosyltransferase</keyword>
<evidence type="ECO:0000313" key="7">
    <source>
        <dbReference type="Proteomes" id="UP000038010"/>
    </source>
</evidence>
<comment type="subcellular location">
    <subcellularLocation>
        <location evidence="4">Cytoplasm</location>
    </subcellularLocation>
    <subcellularLocation>
        <location evidence="4">Nucleus</location>
    </subcellularLocation>
</comment>
<reference evidence="6 7" key="1">
    <citation type="submission" date="2015-06" db="EMBL/GenBank/DDBJ databases">
        <title>Draft genome of the ant-associated black yeast Phialophora attae CBS 131958.</title>
        <authorList>
            <person name="Moreno L.F."/>
            <person name="Stielow B.J."/>
            <person name="de Hoog S."/>
            <person name="Vicente V.A."/>
            <person name="Weiss V.A."/>
            <person name="de Vries M."/>
            <person name="Cruz L.M."/>
            <person name="Souza E.M."/>
        </authorList>
    </citation>
    <scope>NUCLEOTIDE SEQUENCE [LARGE SCALE GENOMIC DNA]</scope>
    <source>
        <strain evidence="6 7">CBS 131958</strain>
    </source>
</reference>
<dbReference type="GO" id="GO:0019509">
    <property type="term" value="P:L-methionine salvage from methylthioadenosine"/>
    <property type="evidence" value="ECO:0007669"/>
    <property type="project" value="UniProtKB-UniRule"/>
</dbReference>
<feature type="binding site" evidence="4">
    <location>
        <begin position="67"/>
        <end position="68"/>
    </location>
    <ligand>
        <name>phosphate</name>
        <dbReference type="ChEBI" id="CHEBI:43474"/>
    </ligand>
</feature>
<evidence type="ECO:0000256" key="2">
    <source>
        <dbReference type="ARBA" id="ARBA00022679"/>
    </source>
</evidence>
<dbReference type="Gene3D" id="3.40.50.1580">
    <property type="entry name" value="Nucleoside phosphorylase domain"/>
    <property type="match status" value="1"/>
</dbReference>
<dbReference type="PANTHER" id="PTHR42679:SF2">
    <property type="entry name" value="S-METHYL-5'-THIOADENOSINE PHOSPHORYLASE"/>
    <property type="match status" value="1"/>
</dbReference>
<keyword evidence="3 4" id="KW-0660">Purine salvage</keyword>
<dbReference type="HAMAP" id="MF_01963">
    <property type="entry name" value="MTAP"/>
    <property type="match status" value="1"/>
</dbReference>
<keyword evidence="4" id="KW-0963">Cytoplasm</keyword>
<dbReference type="VEuPathDB" id="FungiDB:AB675_11440"/>